<evidence type="ECO:0008006" key="6">
    <source>
        <dbReference type="Google" id="ProtNLM"/>
    </source>
</evidence>
<feature type="compositionally biased region" description="Polar residues" evidence="1">
    <location>
        <begin position="169"/>
        <end position="179"/>
    </location>
</feature>
<proteinExistence type="predicted"/>
<keyword evidence="2" id="KW-1133">Transmembrane helix</keyword>
<feature type="transmembrane region" description="Helical" evidence="2">
    <location>
        <begin position="76"/>
        <end position="97"/>
    </location>
</feature>
<feature type="compositionally biased region" description="Basic and acidic residues" evidence="1">
    <location>
        <begin position="224"/>
        <end position="239"/>
    </location>
</feature>
<comment type="caution">
    <text evidence="4">The sequence shown here is derived from an EMBL/GenBank/DDBJ whole genome shotgun (WGS) entry which is preliminary data.</text>
</comment>
<feature type="compositionally biased region" description="Low complexity" evidence="1">
    <location>
        <begin position="372"/>
        <end position="387"/>
    </location>
</feature>
<organism evidence="4 5">
    <name type="scientific">Ophiocordyceps camponoti-rufipedis</name>
    <dbReference type="NCBI Taxonomy" id="2004952"/>
    <lineage>
        <taxon>Eukaryota</taxon>
        <taxon>Fungi</taxon>
        <taxon>Dikarya</taxon>
        <taxon>Ascomycota</taxon>
        <taxon>Pezizomycotina</taxon>
        <taxon>Sordariomycetes</taxon>
        <taxon>Hypocreomycetidae</taxon>
        <taxon>Hypocreales</taxon>
        <taxon>Ophiocordycipitaceae</taxon>
        <taxon>Ophiocordyceps</taxon>
    </lineage>
</organism>
<feature type="chain" id="PRO_5012519048" description="MARVEL domain-containing protein" evidence="3">
    <location>
        <begin position="24"/>
        <end position="436"/>
    </location>
</feature>
<accession>A0A2C5YRK1</accession>
<feature type="compositionally biased region" description="Polar residues" evidence="1">
    <location>
        <begin position="267"/>
        <end position="277"/>
    </location>
</feature>
<keyword evidence="2" id="KW-0812">Transmembrane</keyword>
<feature type="compositionally biased region" description="Polar residues" evidence="1">
    <location>
        <begin position="389"/>
        <end position="403"/>
    </location>
</feature>
<dbReference type="OrthoDB" id="5431149at2759"/>
<evidence type="ECO:0000313" key="4">
    <source>
        <dbReference type="EMBL" id="PHH69541.1"/>
    </source>
</evidence>
<gene>
    <name evidence="4" type="ORF">CDD80_6659</name>
</gene>
<feature type="region of interest" description="Disordered" evidence="1">
    <location>
        <begin position="215"/>
        <end position="252"/>
    </location>
</feature>
<name>A0A2C5YRK1_9HYPO</name>
<dbReference type="STRING" id="2004952.A0A2C5YRK1"/>
<dbReference type="Proteomes" id="UP000226431">
    <property type="component" value="Unassembled WGS sequence"/>
</dbReference>
<protein>
    <recommendedName>
        <fullName evidence="6">MARVEL domain-containing protein</fullName>
    </recommendedName>
</protein>
<feature type="compositionally biased region" description="Polar residues" evidence="1">
    <location>
        <begin position="240"/>
        <end position="252"/>
    </location>
</feature>
<evidence type="ECO:0000256" key="2">
    <source>
        <dbReference type="SAM" id="Phobius"/>
    </source>
</evidence>
<evidence type="ECO:0000256" key="1">
    <source>
        <dbReference type="SAM" id="MobiDB-lite"/>
    </source>
</evidence>
<keyword evidence="3" id="KW-0732">Signal</keyword>
<keyword evidence="2" id="KW-0472">Membrane</keyword>
<dbReference type="EMBL" id="NJES01000747">
    <property type="protein sequence ID" value="PHH69541.1"/>
    <property type="molecule type" value="Genomic_DNA"/>
</dbReference>
<evidence type="ECO:0000313" key="5">
    <source>
        <dbReference type="Proteomes" id="UP000226431"/>
    </source>
</evidence>
<evidence type="ECO:0000256" key="3">
    <source>
        <dbReference type="SAM" id="SignalP"/>
    </source>
</evidence>
<feature type="signal peptide" evidence="3">
    <location>
        <begin position="1"/>
        <end position="23"/>
    </location>
</feature>
<sequence>MSRAVWPVLGSTLALLATSTVLCLQINIVVNTNSSPLRPATAVAGSLQFVVLAILWWLAVSRILHTGRAAHPNLTFGLGLLACALAAAVSAAALVYLRNAGAESEAVAQLQSRLLVGTSVAVTFATGLQLASIISHFIASREPGPVKREASEMPAEQPTRRLRRIKSIPYSQTKSSGDETAQEMASPPLPPSPIVTTSPKGCVFTSPFYRAVRSSSFKQKPTAAKKEQRPASEDSDTRRTSLQGSSFDSWDTSSVDIHNRQVVLEMSTSSSAKQQGLETIPASPSHSRRSSVGSPTDTGFPQSLRTSRSLSHSTLKHREEARPTPASSIHELHIHPLFRSDSQDPPPLASPGTSVVASPIAGQVITRRESSKSLGGMLSGSASGLHSPLAQQTCFESSETTPDGSHASEEDSEGERPTTAPVPPWLLAQKRDQSDG</sequence>
<feature type="transmembrane region" description="Helical" evidence="2">
    <location>
        <begin position="47"/>
        <end position="64"/>
    </location>
</feature>
<feature type="region of interest" description="Disordered" evidence="1">
    <location>
        <begin position="267"/>
        <end position="436"/>
    </location>
</feature>
<feature type="region of interest" description="Disordered" evidence="1">
    <location>
        <begin position="145"/>
        <end position="197"/>
    </location>
</feature>
<keyword evidence="5" id="KW-1185">Reference proteome</keyword>
<reference evidence="4 5" key="1">
    <citation type="submission" date="2017-06" db="EMBL/GenBank/DDBJ databases">
        <title>Ant-infecting Ophiocordyceps genomes reveal a high diversity of potential behavioral manipulation genes and a possible major role for enterotoxins.</title>
        <authorList>
            <person name="De Bekker C."/>
            <person name="Evans H.C."/>
            <person name="Brachmann A."/>
            <person name="Hughes D.P."/>
        </authorList>
    </citation>
    <scope>NUCLEOTIDE SEQUENCE [LARGE SCALE GENOMIC DNA]</scope>
    <source>
        <strain evidence="4 5">Map16</strain>
    </source>
</reference>
<dbReference type="AlphaFoldDB" id="A0A2C5YRK1"/>
<feature type="compositionally biased region" description="Low complexity" evidence="1">
    <location>
        <begin position="303"/>
        <end position="313"/>
    </location>
</feature>